<evidence type="ECO:0000256" key="3">
    <source>
        <dbReference type="ARBA" id="ARBA00022833"/>
    </source>
</evidence>
<evidence type="ECO:0000256" key="4">
    <source>
        <dbReference type="SAM" id="MobiDB-lite"/>
    </source>
</evidence>
<dbReference type="Gene3D" id="3.30.40.10">
    <property type="entry name" value="Zinc/RING finger domain, C3HC4 (zinc finger)"/>
    <property type="match status" value="1"/>
</dbReference>
<feature type="domain" description="Zinc finger PHD-type" evidence="5">
    <location>
        <begin position="82"/>
        <end position="137"/>
    </location>
</feature>
<sequence length="404" mass="43739">MSSGKAESAVTDLKKCKLQDLKQVAKQLSVDTKGNKNDLVLRLGKCDPVALSRAVSALPVPSNVASASSTQVNQQPHSSIPFCPVCEKRFTHKSGEESIQCEGTCQAWLHRCCAGLSKSEYDLLSGYSVPFCCVKCRLQRAEEKISTLQTQVDDLFDRLNTQVASAHSSALSNGTRGISSPGLPITNSGNGGLSWPPDSFSRTHLSSNHSTRKFNLVFHNIPESPASTSFTDRLKHDFDAVYAAIDSSVVPKVQDCVRLGRFRADAHSPRPVLARFSDTRSVHTVLAKPLQSGVVVKWDLSKENRQINSVLLKERYRLITEENVVKRSIKFCGNKLFVDGRLHGSVCSGVFVLAPTSTHNNSDGNLTSGNSSNSGSPEIEHVPTSSPGDESLSQSDQSSLPGDD</sequence>
<protein>
    <recommendedName>
        <fullName evidence="5">Zinc finger PHD-type domain-containing protein</fullName>
    </recommendedName>
</protein>
<feature type="compositionally biased region" description="Low complexity" evidence="4">
    <location>
        <begin position="360"/>
        <end position="376"/>
    </location>
</feature>
<dbReference type="PROSITE" id="PS01359">
    <property type="entry name" value="ZF_PHD_1"/>
    <property type="match status" value="1"/>
</dbReference>
<evidence type="ECO:0000256" key="2">
    <source>
        <dbReference type="ARBA" id="ARBA00022771"/>
    </source>
</evidence>
<dbReference type="InParanoid" id="A0A1X7U4B7"/>
<dbReference type="AlphaFoldDB" id="A0A1X7U4B7"/>
<keyword evidence="3" id="KW-0862">Zinc</keyword>
<dbReference type="InterPro" id="IPR036361">
    <property type="entry name" value="SAP_dom_sf"/>
</dbReference>
<name>A0A1X7U4B7_AMPQE</name>
<dbReference type="SMART" id="SM00249">
    <property type="entry name" value="PHD"/>
    <property type="match status" value="1"/>
</dbReference>
<feature type="compositionally biased region" description="Low complexity" evidence="4">
    <location>
        <begin position="389"/>
        <end position="404"/>
    </location>
</feature>
<dbReference type="EnsemblMetazoa" id="Aqu2.1.22752_001">
    <property type="protein sequence ID" value="Aqu2.1.22752_001"/>
    <property type="gene ID" value="Aqu2.1.22752"/>
</dbReference>
<dbReference type="InterPro" id="IPR019786">
    <property type="entry name" value="Zinc_finger_PHD-type_CS"/>
</dbReference>
<organism evidence="6">
    <name type="scientific">Amphimedon queenslandica</name>
    <name type="common">Sponge</name>
    <dbReference type="NCBI Taxonomy" id="400682"/>
    <lineage>
        <taxon>Eukaryota</taxon>
        <taxon>Metazoa</taxon>
        <taxon>Porifera</taxon>
        <taxon>Demospongiae</taxon>
        <taxon>Heteroscleromorpha</taxon>
        <taxon>Haplosclerida</taxon>
        <taxon>Niphatidae</taxon>
        <taxon>Amphimedon</taxon>
    </lineage>
</organism>
<dbReference type="OrthoDB" id="7477315at2759"/>
<dbReference type="SUPFAM" id="SSF57903">
    <property type="entry name" value="FYVE/PHD zinc finger"/>
    <property type="match status" value="1"/>
</dbReference>
<keyword evidence="2" id="KW-0863">Zinc-finger</keyword>
<evidence type="ECO:0000259" key="5">
    <source>
        <dbReference type="SMART" id="SM00249"/>
    </source>
</evidence>
<dbReference type="InterPro" id="IPR013083">
    <property type="entry name" value="Znf_RING/FYVE/PHD"/>
</dbReference>
<dbReference type="Gene3D" id="1.10.720.30">
    <property type="entry name" value="SAP domain"/>
    <property type="match status" value="1"/>
</dbReference>
<accession>A0A1X7U4B7</accession>
<keyword evidence="1" id="KW-0479">Metal-binding</keyword>
<evidence type="ECO:0000313" key="6">
    <source>
        <dbReference type="EnsemblMetazoa" id="Aqu2.1.22752_001"/>
    </source>
</evidence>
<dbReference type="GO" id="GO:0008270">
    <property type="term" value="F:zinc ion binding"/>
    <property type="evidence" value="ECO:0007669"/>
    <property type="project" value="UniProtKB-KW"/>
</dbReference>
<dbReference type="InterPro" id="IPR001965">
    <property type="entry name" value="Znf_PHD"/>
</dbReference>
<dbReference type="InterPro" id="IPR011011">
    <property type="entry name" value="Znf_FYVE_PHD"/>
</dbReference>
<proteinExistence type="predicted"/>
<reference evidence="6" key="1">
    <citation type="submission" date="2017-05" db="UniProtKB">
        <authorList>
            <consortium name="EnsemblMetazoa"/>
        </authorList>
    </citation>
    <scope>IDENTIFICATION</scope>
</reference>
<feature type="region of interest" description="Disordered" evidence="4">
    <location>
        <begin position="358"/>
        <end position="404"/>
    </location>
</feature>
<evidence type="ECO:0000256" key="1">
    <source>
        <dbReference type="ARBA" id="ARBA00022723"/>
    </source>
</evidence>